<dbReference type="NCBIfam" id="TIGR01863">
    <property type="entry name" value="cas_Csd1"/>
    <property type="match status" value="1"/>
</dbReference>
<dbReference type="OrthoDB" id="9778918at2"/>
<dbReference type="eggNOG" id="ENOG502Z7WH">
    <property type="taxonomic scope" value="Bacteria"/>
</dbReference>
<dbReference type="InterPro" id="IPR010144">
    <property type="entry name" value="CRISPR-assoc_prot_Csd1-typ"/>
</dbReference>
<dbReference type="AlphaFoldDB" id="E6SQG6"/>
<dbReference type="HOGENOM" id="CLU_488210_0_0_10"/>
<dbReference type="STRING" id="693979.Bache_3085"/>
<accession>E6SQG6</accession>
<dbReference type="RefSeq" id="WP_013548600.1">
    <property type="nucleotide sequence ID" value="NC_014933.1"/>
</dbReference>
<dbReference type="KEGG" id="bhl:Bache_3085"/>
<reference evidence="1 2" key="2">
    <citation type="journal article" date="2011" name="Stand. Genomic Sci.">
        <title>Complete genome sequence of Bacteroides helcogenes type strain (P 36-108).</title>
        <authorList>
            <person name="Pati A."/>
            <person name="Gronow S."/>
            <person name="Zeytun A."/>
            <person name="Lapidus A."/>
            <person name="Nolan M."/>
            <person name="Hammon N."/>
            <person name="Deshpande S."/>
            <person name="Cheng J.F."/>
            <person name="Tapia R."/>
            <person name="Han C."/>
            <person name="Goodwin L."/>
            <person name="Pitluck S."/>
            <person name="Liolios K."/>
            <person name="Pagani I."/>
            <person name="Ivanova N."/>
            <person name="Mavromatis K."/>
            <person name="Chen A."/>
            <person name="Palaniappan K."/>
            <person name="Land M."/>
            <person name="Hauser L."/>
            <person name="Chang Y.J."/>
            <person name="Jeffries C.D."/>
            <person name="Detter J.C."/>
            <person name="Brambilla E."/>
            <person name="Rohde M."/>
            <person name="Goker M."/>
            <person name="Woyke T."/>
            <person name="Bristow J."/>
            <person name="Eisen J.A."/>
            <person name="Markowitz V."/>
            <person name="Hugenholtz P."/>
            <person name="Kyrpides N.C."/>
            <person name="Klenk H.P."/>
            <person name="Lucas S."/>
        </authorList>
    </citation>
    <scope>NUCLEOTIDE SEQUENCE [LARGE SCALE GENOMIC DNA]</scope>
    <source>
        <strain evidence="2">ATCC 35417 / DSM 20613 / JCM 6297 / CCUG 15421 / P 36-108</strain>
    </source>
</reference>
<sequence length="562" mass="63978">MFAELVELGKRIRKGHDALKEEKCSWDIVIDQDGNFIQLIPCDITVEAEMLTAKQGKARLLLDKPQETLGFEGSKDKHKAEDKHKKYLAKLEEYKEVQELFPIFSFYNKPKEVEKAIKAFSNLPPAKQNSNMTFMVNSTRLVSLECVKDAIKKKYEDTLCSKKQGNLCAVCGTNTYPILDEPHGPVKLPKGQTAGSMLVSYNTNAFESYNLKGNLNSGICTNCARNYIEALRYLVGNGHEIIVEKGKKGEKKFKFSNRQNISDDTIALFWTKEQDNDIDPFSDILQPTEERVKKLFSSIATGEYQSIDTEMENYFYCCTISSAAARIAVRDWIAISVTQYQKNLKQWFDDIETVKDGKIIYPGINNILNSCIKKKKDPTDSDAKAKARIGTILWHAALTNTALPLMILQSVLDQIEHEKKTFSVEKSTVVRLVLNRNIKNTYYMNKELDEQNESKAYLCGRLFALICKLQFMAQGEVNSSIKDRFFASASNTPGRVMGILLTQYVPVYQKKTKGAYTKSITEIVAKIKHFPDKLTLTERGEFALGYYYQYNTKQNENNNENN</sequence>
<dbReference type="Proteomes" id="UP000008630">
    <property type="component" value="Chromosome"/>
</dbReference>
<protein>
    <submittedName>
        <fullName evidence="1">CRISPR-associated protein, Csd1 family</fullName>
    </submittedName>
</protein>
<dbReference type="EMBL" id="CP002352">
    <property type="protein sequence ID" value="ADV45013.1"/>
    <property type="molecule type" value="Genomic_DNA"/>
</dbReference>
<dbReference type="PATRIC" id="fig|693979.3.peg.3235"/>
<proteinExistence type="predicted"/>
<evidence type="ECO:0000313" key="1">
    <source>
        <dbReference type="EMBL" id="ADV45013.1"/>
    </source>
</evidence>
<dbReference type="Pfam" id="PF09709">
    <property type="entry name" value="Cas_Csd1"/>
    <property type="match status" value="1"/>
</dbReference>
<keyword evidence="2" id="KW-1185">Reference proteome</keyword>
<evidence type="ECO:0000313" key="2">
    <source>
        <dbReference type="Proteomes" id="UP000008630"/>
    </source>
</evidence>
<reference key="1">
    <citation type="submission" date="2010-11" db="EMBL/GenBank/DDBJ databases">
        <title>The complete genome of Bacteroides helcogenes P 36-108.</title>
        <authorList>
            <consortium name="US DOE Joint Genome Institute (JGI-PGF)"/>
            <person name="Lucas S."/>
            <person name="Copeland A."/>
            <person name="Lapidus A."/>
            <person name="Bruce D."/>
            <person name="Goodwin L."/>
            <person name="Pitluck S."/>
            <person name="Kyrpides N."/>
            <person name="Mavromatis K."/>
            <person name="Ivanova N."/>
            <person name="Zeytun A."/>
            <person name="Brettin T."/>
            <person name="Detter J.C."/>
            <person name="Tapia R."/>
            <person name="Han C."/>
            <person name="Land M."/>
            <person name="Hauser L."/>
            <person name="Markowitz V."/>
            <person name="Cheng J.-F."/>
            <person name="Hugenholtz P."/>
            <person name="Woyke T."/>
            <person name="Wu D."/>
            <person name="Gronow S."/>
            <person name="Wellnitz S."/>
            <person name="Brambilla E."/>
            <person name="Klenk H.-P."/>
            <person name="Eisen J.A."/>
        </authorList>
    </citation>
    <scope>NUCLEOTIDE SEQUENCE</scope>
    <source>
        <strain>P 36-108</strain>
    </source>
</reference>
<organism evidence="1 2">
    <name type="scientific">Bacteroides helcogenes (strain ATCC 35417 / DSM 20613 / JCM 6297 / CCUG 15421 / P 36-108)</name>
    <dbReference type="NCBI Taxonomy" id="693979"/>
    <lineage>
        <taxon>Bacteria</taxon>
        <taxon>Pseudomonadati</taxon>
        <taxon>Bacteroidota</taxon>
        <taxon>Bacteroidia</taxon>
        <taxon>Bacteroidales</taxon>
        <taxon>Bacteroidaceae</taxon>
        <taxon>Bacteroides</taxon>
    </lineage>
</organism>
<name>E6SQG6_BACT6</name>
<gene>
    <name evidence="1" type="ordered locus">Bache_3085</name>
</gene>